<dbReference type="NCBIfam" id="TIGR04226">
    <property type="entry name" value="RrgB_K2N_iso_D2"/>
    <property type="match status" value="1"/>
</dbReference>
<dbReference type="InterPro" id="IPR013783">
    <property type="entry name" value="Ig-like_fold"/>
</dbReference>
<keyword evidence="2" id="KW-0964">Secreted</keyword>
<evidence type="ECO:0000313" key="9">
    <source>
        <dbReference type="EMBL" id="TAA14510.1"/>
    </source>
</evidence>
<accession>A0A4Q8L2R9</accession>
<dbReference type="Pfam" id="PF17802">
    <property type="entry name" value="SpaA"/>
    <property type="match status" value="1"/>
</dbReference>
<evidence type="ECO:0000256" key="4">
    <source>
        <dbReference type="ARBA" id="ARBA00023088"/>
    </source>
</evidence>
<name>A0A4Q8L2R9_9STRE</name>
<feature type="signal peptide" evidence="7">
    <location>
        <begin position="1"/>
        <end position="28"/>
    </location>
</feature>
<dbReference type="NCBIfam" id="TIGR01167">
    <property type="entry name" value="LPXTG_anchor"/>
    <property type="match status" value="1"/>
</dbReference>
<feature type="domain" description="Gram-positive cocci surface proteins LPxTG" evidence="8">
    <location>
        <begin position="530"/>
        <end position="563"/>
    </location>
</feature>
<reference evidence="9 10" key="1">
    <citation type="submission" date="2019-02" db="EMBL/GenBank/DDBJ databases">
        <title>First genome of the species Streptococcus parasuis.</title>
        <authorList>
            <person name="Stevens M.J.A."/>
            <person name="Stephan R."/>
        </authorList>
    </citation>
    <scope>NUCLEOTIDE SEQUENCE [LARGE SCALE GENOMIC DNA]</scope>
    <source>
        <strain evidence="9 10">4253</strain>
    </source>
</reference>
<evidence type="ECO:0000256" key="5">
    <source>
        <dbReference type="SAM" id="MobiDB-lite"/>
    </source>
</evidence>
<dbReference type="InterPro" id="IPR048052">
    <property type="entry name" value="FM1-like"/>
</dbReference>
<dbReference type="RefSeq" id="WP_130554586.1">
    <property type="nucleotide sequence ID" value="NZ_SHGT01000008.1"/>
</dbReference>
<evidence type="ECO:0000256" key="2">
    <source>
        <dbReference type="ARBA" id="ARBA00022525"/>
    </source>
</evidence>
<proteinExistence type="predicted"/>
<evidence type="ECO:0000256" key="1">
    <source>
        <dbReference type="ARBA" id="ARBA00022512"/>
    </source>
</evidence>
<dbReference type="InterPro" id="IPR032364">
    <property type="entry name" value="GramPos_pilinD1_N"/>
</dbReference>
<evidence type="ECO:0000259" key="8">
    <source>
        <dbReference type="PROSITE" id="PS50847"/>
    </source>
</evidence>
<dbReference type="Proteomes" id="UP000291525">
    <property type="component" value="Unassembled WGS sequence"/>
</dbReference>
<dbReference type="InterPro" id="IPR041033">
    <property type="entry name" value="SpaA_PFL_dom_1"/>
</dbReference>
<sequence>MKKIKVFALLATLFVGIFSNLFTPVVSAVEPSGDATVTIHKLKNKTGPIVNTGNELSGYTASDFLDGITYNVYDVTAAYHTEYSKQFELTTWLRMWFTSSMVAHTEYSKQFELTTAQEADDKARDYVQGTAGHAPTVSGATLVRTETTAGGGAATFNLPKKSGGKDAVYVFVEQPKTGIRAAAENLVLRFPVYQLNGDGTYTDIELSAIHLYPKNTTETITPVKEITTPNHSYNVGEKIGFKLSTKIPANIGIKEVDGVTPHYNTFGLIDTYHDTTLTFNPAGYELKVAGTSIVLTDKEETPDYTIEVGEGQDTFKVELTQAGINKLAEQGGKTLEFTYTMKLNKFALIDGPNVNQVTVEYGRKITDSNGVVTFYDVVTQDGNTTEVYTGGYRFIKTDFSTNKPLAGAEFVVRNADAPDAKYLKIEKIDAVTKEISWVDTYEEAFKFKTEDDGIVDITGLKYGTYYLEETIAPDDYVKLSERIAFTVEFNSYLSRITNEVTPLSLPDESDSDTPTEFKEHNVPNTPIGFLPQTGGAGIILFVALGAAMVGLAGVYFTSRRKDA</sequence>
<dbReference type="InterPro" id="IPR019931">
    <property type="entry name" value="LPXTG_anchor"/>
</dbReference>
<keyword evidence="6" id="KW-0472">Membrane</keyword>
<dbReference type="InterPro" id="IPR026466">
    <property type="entry name" value="Fim_isopep_form_D2_dom"/>
</dbReference>
<feature type="transmembrane region" description="Helical" evidence="6">
    <location>
        <begin position="534"/>
        <end position="556"/>
    </location>
</feature>
<dbReference type="NCBIfam" id="NF033902">
    <property type="entry name" value="iso_D2_wall_anc"/>
    <property type="match status" value="1"/>
</dbReference>
<gene>
    <name evidence="9" type="ORF">EXW74_02600</name>
</gene>
<evidence type="ECO:0000256" key="6">
    <source>
        <dbReference type="SAM" id="Phobius"/>
    </source>
</evidence>
<dbReference type="AlphaFoldDB" id="A0A4Q8L2R9"/>
<dbReference type="Gene3D" id="2.60.40.10">
    <property type="entry name" value="Immunoglobulins"/>
    <property type="match status" value="2"/>
</dbReference>
<keyword evidence="6" id="KW-1133">Transmembrane helix</keyword>
<dbReference type="Pfam" id="PF16555">
    <property type="entry name" value="GramPos_pilinD1"/>
    <property type="match status" value="1"/>
</dbReference>
<comment type="caution">
    <text evidence="9">The sequence shown here is derived from an EMBL/GenBank/DDBJ whole genome shotgun (WGS) entry which is preliminary data.</text>
</comment>
<dbReference type="PROSITE" id="PS50847">
    <property type="entry name" value="GRAM_POS_ANCHORING"/>
    <property type="match status" value="1"/>
</dbReference>
<organism evidence="9 10">
    <name type="scientific">Streptococcus parasuis</name>
    <dbReference type="NCBI Taxonomy" id="1501662"/>
    <lineage>
        <taxon>Bacteria</taxon>
        <taxon>Bacillati</taxon>
        <taxon>Bacillota</taxon>
        <taxon>Bacilli</taxon>
        <taxon>Lactobacillales</taxon>
        <taxon>Streptococcaceae</taxon>
        <taxon>Streptococcus</taxon>
    </lineage>
</organism>
<evidence type="ECO:0000313" key="10">
    <source>
        <dbReference type="Proteomes" id="UP000291525"/>
    </source>
</evidence>
<evidence type="ECO:0000256" key="7">
    <source>
        <dbReference type="SAM" id="SignalP"/>
    </source>
</evidence>
<protein>
    <submittedName>
        <fullName evidence="9">Isopeptide-forming domain-containing fimbrial protein</fullName>
    </submittedName>
</protein>
<keyword evidence="1" id="KW-0134">Cell wall</keyword>
<keyword evidence="6" id="KW-0812">Transmembrane</keyword>
<keyword evidence="3 7" id="KW-0732">Signal</keyword>
<dbReference type="Pfam" id="PF00746">
    <property type="entry name" value="Gram_pos_anchor"/>
    <property type="match status" value="1"/>
</dbReference>
<dbReference type="EMBL" id="SHGT01000008">
    <property type="protein sequence ID" value="TAA14510.1"/>
    <property type="molecule type" value="Genomic_DNA"/>
</dbReference>
<dbReference type="Gene3D" id="2.60.40.740">
    <property type="match status" value="1"/>
</dbReference>
<evidence type="ECO:0000256" key="3">
    <source>
        <dbReference type="ARBA" id="ARBA00022729"/>
    </source>
</evidence>
<feature type="chain" id="PRO_5020250207" evidence="7">
    <location>
        <begin position="29"/>
        <end position="563"/>
    </location>
</feature>
<feature type="region of interest" description="Disordered" evidence="5">
    <location>
        <begin position="504"/>
        <end position="524"/>
    </location>
</feature>
<dbReference type="OrthoDB" id="2249722at2"/>
<keyword evidence="4" id="KW-0572">Peptidoglycan-anchor</keyword>